<dbReference type="AlphaFoldDB" id="A0A1J9PYV0"/>
<dbReference type="VEuPathDB" id="FungiDB:ACJ73_07155"/>
<sequence length="97" mass="10223">MSSNHLPHASSLQTSTPPLAGSWNGSQVASSNDPQSHLLDSLPPLRRSDDSEVELQRFETMAMYSGSSNQQASPDSKLVPPPPPPPDGSHFGSDDAG</sequence>
<organism evidence="2 3">
    <name type="scientific">Blastomyces percursus</name>
    <dbReference type="NCBI Taxonomy" id="1658174"/>
    <lineage>
        <taxon>Eukaryota</taxon>
        <taxon>Fungi</taxon>
        <taxon>Dikarya</taxon>
        <taxon>Ascomycota</taxon>
        <taxon>Pezizomycotina</taxon>
        <taxon>Eurotiomycetes</taxon>
        <taxon>Eurotiomycetidae</taxon>
        <taxon>Onygenales</taxon>
        <taxon>Ajellomycetaceae</taxon>
        <taxon>Blastomyces</taxon>
    </lineage>
</organism>
<evidence type="ECO:0000313" key="2">
    <source>
        <dbReference type="EMBL" id="OJD21505.1"/>
    </source>
</evidence>
<feature type="compositionally biased region" description="Polar residues" evidence="1">
    <location>
        <begin position="1"/>
        <end position="35"/>
    </location>
</feature>
<name>A0A1J9PYV0_9EURO</name>
<comment type="caution">
    <text evidence="2">The sequence shown here is derived from an EMBL/GenBank/DDBJ whole genome shotgun (WGS) entry which is preliminary data.</text>
</comment>
<dbReference type="Proteomes" id="UP000242791">
    <property type="component" value="Unassembled WGS sequence"/>
</dbReference>
<keyword evidence="3" id="KW-1185">Reference proteome</keyword>
<dbReference type="STRING" id="1658174.A0A1J9PYV0"/>
<feature type="compositionally biased region" description="Polar residues" evidence="1">
    <location>
        <begin position="65"/>
        <end position="74"/>
    </location>
</feature>
<dbReference type="EMBL" id="LGTZ01001386">
    <property type="protein sequence ID" value="OJD21505.1"/>
    <property type="molecule type" value="Genomic_DNA"/>
</dbReference>
<accession>A0A1J9PYV0</accession>
<protein>
    <submittedName>
        <fullName evidence="2">Uncharacterized protein</fullName>
    </submittedName>
</protein>
<feature type="region of interest" description="Disordered" evidence="1">
    <location>
        <begin position="1"/>
        <end position="97"/>
    </location>
</feature>
<reference evidence="2 3" key="1">
    <citation type="submission" date="2015-08" db="EMBL/GenBank/DDBJ databases">
        <title>Emmonsia species relationships and genome sequence.</title>
        <authorList>
            <person name="Cuomo C.A."/>
            <person name="Schwartz I.S."/>
            <person name="Kenyon C."/>
            <person name="De Hoog G.S."/>
            <person name="Govender N.P."/>
            <person name="Botha A."/>
            <person name="Moreno L."/>
            <person name="De Vries M."/>
            <person name="Munoz J.F."/>
            <person name="Stielow J.B."/>
        </authorList>
    </citation>
    <scope>NUCLEOTIDE SEQUENCE [LARGE SCALE GENOMIC DNA]</scope>
    <source>
        <strain evidence="2 3">EI222</strain>
    </source>
</reference>
<proteinExistence type="predicted"/>
<gene>
    <name evidence="2" type="ORF">ACJ73_07155</name>
</gene>
<dbReference type="OrthoDB" id="5329176at2759"/>
<evidence type="ECO:0000256" key="1">
    <source>
        <dbReference type="SAM" id="MobiDB-lite"/>
    </source>
</evidence>
<evidence type="ECO:0000313" key="3">
    <source>
        <dbReference type="Proteomes" id="UP000242791"/>
    </source>
</evidence>
<feature type="compositionally biased region" description="Basic and acidic residues" evidence="1">
    <location>
        <begin position="46"/>
        <end position="57"/>
    </location>
</feature>